<evidence type="ECO:0000313" key="3">
    <source>
        <dbReference type="Proteomes" id="UP000605970"/>
    </source>
</evidence>
<dbReference type="Proteomes" id="UP000605970">
    <property type="component" value="Unassembled WGS sequence"/>
</dbReference>
<comment type="caution">
    <text evidence="2">The sequence shown here is derived from an EMBL/GenBank/DDBJ whole genome shotgun (WGS) entry which is preliminary data.</text>
</comment>
<dbReference type="PANTHER" id="PTHR47163:SF2">
    <property type="entry name" value="SI:DKEY-17M8.2"/>
    <property type="match status" value="1"/>
</dbReference>
<protein>
    <submittedName>
        <fullName evidence="2">DDE_Tnp_IS1595 domain-containing protein</fullName>
    </submittedName>
</protein>
<sequence>MNLSIGKLVRWRCNKSTCRSEIKLRVGTWLEGSRIPYVTIVRFIYAWAFEYTSGDFCERELQIDPHTTVDWNNYLRCVCIDHLSNNPTKLIGGENMIVEIDESLFTKRKNNTGRVLPPQWIFGGLCRASNECFLVKVPDRSAKTLMKEITNNIRPGSIIYSDSWKGYNHTELEEAGFSHFMVNHRYNFIDPETAKWRNKKHRGTARHHLESYLAEFMCRQQAKKKIFLNGFLVK</sequence>
<evidence type="ECO:0000313" key="2">
    <source>
        <dbReference type="EMBL" id="KAF7635596.1"/>
    </source>
</evidence>
<dbReference type="PANTHER" id="PTHR47163">
    <property type="entry name" value="DDE_TNP_IS1595 DOMAIN-CONTAINING PROTEIN"/>
    <property type="match status" value="1"/>
</dbReference>
<keyword evidence="3" id="KW-1185">Reference proteome</keyword>
<feature type="domain" description="ISXO2-like transposase" evidence="1">
    <location>
        <begin position="90"/>
        <end position="221"/>
    </location>
</feature>
<dbReference type="EMBL" id="JABEBT010000040">
    <property type="protein sequence ID" value="KAF7635596.1"/>
    <property type="molecule type" value="Genomic_DNA"/>
</dbReference>
<dbReference type="OrthoDB" id="5862080at2759"/>
<dbReference type="AlphaFoldDB" id="A0A8S9ZQP2"/>
<proteinExistence type="predicted"/>
<reference evidence="2" key="1">
    <citation type="journal article" date="2020" name="Ecol. Evol.">
        <title>Genome structure and content of the rice root-knot nematode (Meloidogyne graminicola).</title>
        <authorList>
            <person name="Phan N.T."/>
            <person name="Danchin E.G.J."/>
            <person name="Klopp C."/>
            <person name="Perfus-Barbeoch L."/>
            <person name="Kozlowski D.K."/>
            <person name="Koutsovoulos G.D."/>
            <person name="Lopez-Roques C."/>
            <person name="Bouchez O."/>
            <person name="Zahm M."/>
            <person name="Besnard G."/>
            <person name="Bellafiore S."/>
        </authorList>
    </citation>
    <scope>NUCLEOTIDE SEQUENCE</scope>
    <source>
        <strain evidence="2">VN-18</strain>
    </source>
</reference>
<dbReference type="SMART" id="SM01126">
    <property type="entry name" value="DDE_Tnp_IS1595"/>
    <property type="match status" value="1"/>
</dbReference>
<dbReference type="Pfam" id="PF12762">
    <property type="entry name" value="DDE_Tnp_IS1595"/>
    <property type="match status" value="1"/>
</dbReference>
<evidence type="ECO:0000259" key="1">
    <source>
        <dbReference type="SMART" id="SM01126"/>
    </source>
</evidence>
<accession>A0A8S9ZQP2</accession>
<organism evidence="2 3">
    <name type="scientific">Meloidogyne graminicola</name>
    <dbReference type="NCBI Taxonomy" id="189291"/>
    <lineage>
        <taxon>Eukaryota</taxon>
        <taxon>Metazoa</taxon>
        <taxon>Ecdysozoa</taxon>
        <taxon>Nematoda</taxon>
        <taxon>Chromadorea</taxon>
        <taxon>Rhabditida</taxon>
        <taxon>Tylenchina</taxon>
        <taxon>Tylenchomorpha</taxon>
        <taxon>Tylenchoidea</taxon>
        <taxon>Meloidogynidae</taxon>
        <taxon>Meloidogyninae</taxon>
        <taxon>Meloidogyne</taxon>
    </lineage>
</organism>
<dbReference type="InterPro" id="IPR053164">
    <property type="entry name" value="IS1016-like_transposase"/>
</dbReference>
<gene>
    <name evidence="2" type="ORF">Mgra_00004985</name>
</gene>
<name>A0A8S9ZQP2_9BILA</name>
<dbReference type="InterPro" id="IPR024445">
    <property type="entry name" value="Tnp_ISXO2-like"/>
</dbReference>